<accession>U5EXL9</accession>
<dbReference type="AlphaFoldDB" id="U5EXL9"/>
<dbReference type="GO" id="GO:0005737">
    <property type="term" value="C:cytoplasm"/>
    <property type="evidence" value="ECO:0007669"/>
    <property type="project" value="InterPro"/>
</dbReference>
<feature type="domain" description="Programmed cell death protein 2 C-terminal" evidence="1">
    <location>
        <begin position="325"/>
        <end position="426"/>
    </location>
</feature>
<sequence length="428" mass="48436">MAKNRSIIYLGYQDEPITDKNKSFVDYCCNKIGGIPNWPNEDQLLIPNCPICGETRPLILQIYAPLDNSQFHRTLYIFACLNAPCSNQNSGWICVRTQVIEQIVENEAATIVKPKQTNNKIVWCSGVDDWDQPASLPNQPMYVNTGSDNDDNDMNEANGNIIKYDNNNKISDDDESNSIENEIANEFENMQFDDKNANSGSCGGAHGGIVNLNNASAEIEEEEREVIVDLPIMEPRRDLLALLKQPQHISKEINDLTLKSYFIGVDEEREHIPYISDHIRDMLQDYQKQEDLKKSPDSPISGACGGLDNNQEHEKYEKSIPLHGDLIFHNFMSKIQENAGQILRYSRDSVPPLLIAPLKEKFPKCINCGSDVICELQILPTIISILRFENNEQAPIDFGNVLILTCSKSCWDTPDKMRLEMVLVQQEV</sequence>
<dbReference type="Pfam" id="PF04194">
    <property type="entry name" value="PDCD2_C"/>
    <property type="match status" value="1"/>
</dbReference>
<name>U5EXL9_9DIPT</name>
<dbReference type="InterPro" id="IPR052815">
    <property type="entry name" value="PDCD2-like_regulator"/>
</dbReference>
<proteinExistence type="evidence at transcript level"/>
<dbReference type="PANTHER" id="PTHR46421:SF1">
    <property type="entry name" value="PROGRAMMED CELL DEATH PROTEIN 2-LIKE"/>
    <property type="match status" value="1"/>
</dbReference>
<evidence type="ECO:0000313" key="2">
    <source>
        <dbReference type="EMBL" id="JAB59856.1"/>
    </source>
</evidence>
<protein>
    <recommendedName>
        <fullName evidence="1">Programmed cell death protein 2 C-terminal domain-containing protein</fullName>
    </recommendedName>
</protein>
<dbReference type="InterPro" id="IPR007320">
    <property type="entry name" value="PDCD2_C"/>
</dbReference>
<dbReference type="EMBL" id="GANO01000015">
    <property type="protein sequence ID" value="JAB59856.1"/>
    <property type="molecule type" value="mRNA"/>
</dbReference>
<dbReference type="PANTHER" id="PTHR46421">
    <property type="entry name" value="PROGRAMMED CELL DEATH PROTEIN 2-LIKE"/>
    <property type="match status" value="1"/>
</dbReference>
<evidence type="ECO:0000259" key="1">
    <source>
        <dbReference type="Pfam" id="PF04194"/>
    </source>
</evidence>
<organism evidence="2">
    <name type="scientific">Corethrella appendiculata</name>
    <dbReference type="NCBI Taxonomy" id="1370023"/>
    <lineage>
        <taxon>Eukaryota</taxon>
        <taxon>Metazoa</taxon>
        <taxon>Ecdysozoa</taxon>
        <taxon>Arthropoda</taxon>
        <taxon>Hexapoda</taxon>
        <taxon>Insecta</taxon>
        <taxon>Pterygota</taxon>
        <taxon>Neoptera</taxon>
        <taxon>Endopterygota</taxon>
        <taxon>Diptera</taxon>
        <taxon>Nematocera</taxon>
        <taxon>Culicoidea</taxon>
        <taxon>Chaoboridae</taxon>
        <taxon>Corethrella</taxon>
    </lineage>
</organism>
<dbReference type="GO" id="GO:0006915">
    <property type="term" value="P:apoptotic process"/>
    <property type="evidence" value="ECO:0007669"/>
    <property type="project" value="TreeGrafter"/>
</dbReference>
<reference evidence="2" key="1">
    <citation type="journal article" date="2014" name="Insect Biochem. Mol. Biol.">
        <title>An insight into the sialome of the frog biting fly, Corethrella appendiculata.</title>
        <authorList>
            <person name="Ribeiro J.M.C."/>
            <person name="Chagas A.C."/>
            <person name="Pham V.M."/>
            <person name="Lounibos L.P."/>
            <person name="Calvo E."/>
        </authorList>
    </citation>
    <scope>NUCLEOTIDE SEQUENCE</scope>
    <source>
        <tissue evidence="2">Salivary glands</tissue>
    </source>
</reference>